<organism evidence="1 2">
    <name type="scientific">Pleurodeles waltl</name>
    <name type="common">Iberian ribbed newt</name>
    <dbReference type="NCBI Taxonomy" id="8319"/>
    <lineage>
        <taxon>Eukaryota</taxon>
        <taxon>Metazoa</taxon>
        <taxon>Chordata</taxon>
        <taxon>Craniata</taxon>
        <taxon>Vertebrata</taxon>
        <taxon>Euteleostomi</taxon>
        <taxon>Amphibia</taxon>
        <taxon>Batrachia</taxon>
        <taxon>Caudata</taxon>
        <taxon>Salamandroidea</taxon>
        <taxon>Salamandridae</taxon>
        <taxon>Pleurodelinae</taxon>
        <taxon>Pleurodeles</taxon>
    </lineage>
</organism>
<keyword evidence="2" id="KW-1185">Reference proteome</keyword>
<dbReference type="AlphaFoldDB" id="A0AAV7KXP5"/>
<protein>
    <submittedName>
        <fullName evidence="1">Uncharacterized protein</fullName>
    </submittedName>
</protein>
<gene>
    <name evidence="1" type="ORF">NDU88_004428</name>
</gene>
<accession>A0AAV7KXP5</accession>
<evidence type="ECO:0000313" key="2">
    <source>
        <dbReference type="Proteomes" id="UP001066276"/>
    </source>
</evidence>
<sequence>MHRESSPSCHALQRPGPAFLEHSQQLTGFPGLEPLVGTPATCGPHHSPALQIPSDLAAITNCTKSLEFQKAPGALDAGAQAQVTFSDLLSQQVFMQSPVFYYRPIMVPPMGDYYVFESQPKE</sequence>
<name>A0AAV7KXP5_PLEWA</name>
<reference evidence="1" key="1">
    <citation type="journal article" date="2022" name="bioRxiv">
        <title>Sequencing and chromosome-scale assembly of the giantPleurodeles waltlgenome.</title>
        <authorList>
            <person name="Brown T."/>
            <person name="Elewa A."/>
            <person name="Iarovenko S."/>
            <person name="Subramanian E."/>
            <person name="Araus A.J."/>
            <person name="Petzold A."/>
            <person name="Susuki M."/>
            <person name="Suzuki K.-i.T."/>
            <person name="Hayashi T."/>
            <person name="Toyoda A."/>
            <person name="Oliveira C."/>
            <person name="Osipova E."/>
            <person name="Leigh N.D."/>
            <person name="Simon A."/>
            <person name="Yun M.H."/>
        </authorList>
    </citation>
    <scope>NUCLEOTIDE SEQUENCE</scope>
    <source>
        <strain evidence="1">20211129_DDA</strain>
        <tissue evidence="1">Liver</tissue>
    </source>
</reference>
<dbReference type="Proteomes" id="UP001066276">
    <property type="component" value="Chromosome 12"/>
</dbReference>
<proteinExistence type="predicted"/>
<comment type="caution">
    <text evidence="1">The sequence shown here is derived from an EMBL/GenBank/DDBJ whole genome shotgun (WGS) entry which is preliminary data.</text>
</comment>
<dbReference type="EMBL" id="JANPWB010000016">
    <property type="protein sequence ID" value="KAJ1084276.1"/>
    <property type="molecule type" value="Genomic_DNA"/>
</dbReference>
<evidence type="ECO:0000313" key="1">
    <source>
        <dbReference type="EMBL" id="KAJ1084276.1"/>
    </source>
</evidence>